<dbReference type="EMBL" id="JAMRYM010000112">
    <property type="protein sequence ID" value="MCM6764116.1"/>
    <property type="molecule type" value="Genomic_DNA"/>
</dbReference>
<evidence type="ECO:0000313" key="2">
    <source>
        <dbReference type="Proteomes" id="UP001155240"/>
    </source>
</evidence>
<gene>
    <name evidence="1" type="ORF">NB037_17010</name>
</gene>
<dbReference type="Proteomes" id="UP001155240">
    <property type="component" value="Unassembled WGS sequence"/>
</dbReference>
<keyword evidence="2" id="KW-1185">Reference proteome</keyword>
<proteinExistence type="predicted"/>
<comment type="caution">
    <text evidence="1">The sequence shown here is derived from an EMBL/GenBank/DDBJ whole genome shotgun (WGS) entry which is preliminary data.</text>
</comment>
<reference evidence="1" key="1">
    <citation type="submission" date="2022-06" db="EMBL/GenBank/DDBJ databases">
        <title>Whole genome shotgun sequencing (WGS) of Rathayibacter sp. ZW T2_19, isolated from stored onions (Allium cepa).</title>
        <authorList>
            <person name="Stoll D.A."/>
            <person name="Huch M."/>
        </authorList>
    </citation>
    <scope>NUCLEOTIDE SEQUENCE</scope>
    <source>
        <strain evidence="1">ZW T2_19</strain>
    </source>
</reference>
<evidence type="ECO:0000313" key="1">
    <source>
        <dbReference type="EMBL" id="MCM6764116.1"/>
    </source>
</evidence>
<dbReference type="RefSeq" id="WP_251947885.1">
    <property type="nucleotide sequence ID" value="NZ_JAMRYM010000112.1"/>
</dbReference>
<organism evidence="1 2">
    <name type="scientific">Rathayibacter rubneri</name>
    <dbReference type="NCBI Taxonomy" id="2950106"/>
    <lineage>
        <taxon>Bacteria</taxon>
        <taxon>Bacillati</taxon>
        <taxon>Actinomycetota</taxon>
        <taxon>Actinomycetes</taxon>
        <taxon>Micrococcales</taxon>
        <taxon>Microbacteriaceae</taxon>
        <taxon>Rathayibacter</taxon>
    </lineage>
</organism>
<protein>
    <submittedName>
        <fullName evidence="1">Uncharacterized protein</fullName>
    </submittedName>
</protein>
<name>A0A9X2E4A6_9MICO</name>
<dbReference type="AlphaFoldDB" id="A0A9X2E4A6"/>
<accession>A0A9X2E4A6</accession>
<sequence>MSGTVLDPVGTLVAEAEEGSIATDRRPARRVRRSAPREDRIVVLRATAVELELLQDELRRIAESACLDARAAALARLRALREEERGWAALALPDARRVRVRLRLERDGLRRDGIGCRHVVGPRR</sequence>